<dbReference type="InterPro" id="IPR036188">
    <property type="entry name" value="FAD/NAD-bd_sf"/>
</dbReference>
<name>W5TMI5_9NOCA</name>
<dbReference type="PATRIC" id="fig|1415166.3.peg.5730"/>
<dbReference type="PANTHER" id="PTHR42923:SF47">
    <property type="entry name" value="BLR3003 PROTEIN"/>
    <property type="match status" value="1"/>
</dbReference>
<dbReference type="eggNOG" id="COG1232">
    <property type="taxonomic scope" value="Bacteria"/>
</dbReference>
<dbReference type="RefSeq" id="WP_025351704.1">
    <property type="nucleotide sequence ID" value="NZ_CP006850.1"/>
</dbReference>
<evidence type="ECO:0000256" key="1">
    <source>
        <dbReference type="SAM" id="MobiDB-lite"/>
    </source>
</evidence>
<dbReference type="KEGG" id="nno:NONO_c55590"/>
<accession>W5TMI5</accession>
<feature type="compositionally biased region" description="Polar residues" evidence="1">
    <location>
        <begin position="356"/>
        <end position="386"/>
    </location>
</feature>
<proteinExistence type="predicted"/>
<sequence length="530" mass="55255">MTGHVAVVGGGLAGITAALCCADAGYSVRLFESRPWLGGLTHSFPRGGLWVDNGQHVFLRCCARYLALLDRLGMRDSVYLQPRLDIPVSGGGHEGRLRRLPLPAPLHLSRALLGYPWLSHGARLRFVRAALALRGVDVADPRTDTVGFGEWLRAHGQRRDAIDSLWDLVGIATLNARADDVSLALAATVFQIGLLTDSGAADIGWSRIPLRQLHGDAGHAALDAAGVPVTHEKVTAIRRETTGWTVATSDGECTVDAVVSAVPPAAAQTLLPTGAVDLPANWAEALGNSPIVNIHVVYDRTVMREPLRAGVGSVVQWVFDRTDTAGPGTVPQHATGAAARTSAAAAPTGIAAPTSDTPSTGTAAPNGYTPSTGTAAFTDQAPTTGCSPEPPGTTRVGGQYLAVSVSAADDFIDRPVADLRREFLPALEQLLPAARAARVIDFFVTRERHATFRPAPGSARLRPPAATALPGLALAGAWTATGWPATMEGAVRSGESAAAEVISYLAGERSRSGASAATLQPRTRISEVLG</sequence>
<dbReference type="AlphaFoldDB" id="W5TMI5"/>
<gene>
    <name evidence="3" type="ORF">NONO_c55590</name>
</gene>
<evidence type="ECO:0000259" key="2">
    <source>
        <dbReference type="Pfam" id="PF01593"/>
    </source>
</evidence>
<protein>
    <submittedName>
        <fullName evidence="3">Putative amine oxidase</fullName>
    </submittedName>
</protein>
<reference evidence="3 4" key="1">
    <citation type="journal article" date="2014" name="Appl. Environ. Microbiol.">
        <title>Insights into the Microbial Degradation of Rubber and Gutta-Percha by Analysis of the Complete Genome of Nocardia nova SH22a.</title>
        <authorList>
            <person name="Luo Q."/>
            <person name="Hiessl S."/>
            <person name="Poehlein A."/>
            <person name="Daniel R."/>
            <person name="Steinbuchel A."/>
        </authorList>
    </citation>
    <scope>NUCLEOTIDE SEQUENCE [LARGE SCALE GENOMIC DNA]</scope>
    <source>
        <strain evidence="3">SH22a</strain>
    </source>
</reference>
<feature type="domain" description="Amine oxidase" evidence="2">
    <location>
        <begin position="392"/>
        <end position="502"/>
    </location>
</feature>
<organism evidence="3 4">
    <name type="scientific">Nocardia nova SH22a</name>
    <dbReference type="NCBI Taxonomy" id="1415166"/>
    <lineage>
        <taxon>Bacteria</taxon>
        <taxon>Bacillati</taxon>
        <taxon>Actinomycetota</taxon>
        <taxon>Actinomycetes</taxon>
        <taxon>Mycobacteriales</taxon>
        <taxon>Nocardiaceae</taxon>
        <taxon>Nocardia</taxon>
    </lineage>
</organism>
<dbReference type="Pfam" id="PF01593">
    <property type="entry name" value="Amino_oxidase"/>
    <property type="match status" value="2"/>
</dbReference>
<evidence type="ECO:0000313" key="3">
    <source>
        <dbReference type="EMBL" id="AHH20339.1"/>
    </source>
</evidence>
<dbReference type="SUPFAM" id="SSF51905">
    <property type="entry name" value="FAD/NAD(P)-binding domain"/>
    <property type="match status" value="1"/>
</dbReference>
<evidence type="ECO:0000313" key="4">
    <source>
        <dbReference type="Proteomes" id="UP000019150"/>
    </source>
</evidence>
<dbReference type="InterPro" id="IPR002937">
    <property type="entry name" value="Amino_oxidase"/>
</dbReference>
<feature type="compositionally biased region" description="Low complexity" evidence="1">
    <location>
        <begin position="334"/>
        <end position="355"/>
    </location>
</feature>
<dbReference type="InterPro" id="IPR050464">
    <property type="entry name" value="Zeta_carotene_desat/Oxidored"/>
</dbReference>
<feature type="region of interest" description="Disordered" evidence="1">
    <location>
        <begin position="326"/>
        <end position="397"/>
    </location>
</feature>
<dbReference type="Proteomes" id="UP000019150">
    <property type="component" value="Chromosome"/>
</dbReference>
<keyword evidence="4" id="KW-1185">Reference proteome</keyword>
<dbReference type="STRING" id="1415166.NONO_c55590"/>
<dbReference type="Gene3D" id="3.50.50.60">
    <property type="entry name" value="FAD/NAD(P)-binding domain"/>
    <property type="match status" value="2"/>
</dbReference>
<dbReference type="PANTHER" id="PTHR42923">
    <property type="entry name" value="PROTOPORPHYRINOGEN OXIDASE"/>
    <property type="match status" value="1"/>
</dbReference>
<dbReference type="GO" id="GO:0016491">
    <property type="term" value="F:oxidoreductase activity"/>
    <property type="evidence" value="ECO:0007669"/>
    <property type="project" value="InterPro"/>
</dbReference>
<feature type="domain" description="Amine oxidase" evidence="2">
    <location>
        <begin position="12"/>
        <end position="338"/>
    </location>
</feature>
<dbReference type="HOGENOM" id="CLU_022687_2_0_11"/>
<dbReference type="EMBL" id="CP006850">
    <property type="protein sequence ID" value="AHH20339.1"/>
    <property type="molecule type" value="Genomic_DNA"/>
</dbReference>